<keyword evidence="2" id="KW-1185">Reference proteome</keyword>
<organism evidence="1 2">
    <name type="scientific">Microbacterium esteraromaticum</name>
    <dbReference type="NCBI Taxonomy" id="57043"/>
    <lineage>
        <taxon>Bacteria</taxon>
        <taxon>Bacillati</taxon>
        <taxon>Actinomycetota</taxon>
        <taxon>Actinomycetes</taxon>
        <taxon>Micrococcales</taxon>
        <taxon>Microbacteriaceae</taxon>
        <taxon>Microbacterium</taxon>
    </lineage>
</organism>
<accession>A0A1R4KRR7</accession>
<proteinExistence type="predicted"/>
<reference evidence="1 2" key="1">
    <citation type="submission" date="2017-02" db="EMBL/GenBank/DDBJ databases">
        <authorList>
            <person name="Peterson S.W."/>
        </authorList>
    </citation>
    <scope>NUCLEOTIDE SEQUENCE [LARGE SCALE GENOMIC DNA]</scope>
    <source>
        <strain evidence="1 2">B Mb 05.01</strain>
    </source>
</reference>
<gene>
    <name evidence="1" type="ORF">FM104_15540</name>
</gene>
<dbReference type="EMBL" id="FUKO01000048">
    <property type="protein sequence ID" value="SJN46992.1"/>
    <property type="molecule type" value="Genomic_DNA"/>
</dbReference>
<dbReference type="AlphaFoldDB" id="A0A1R4KRR7"/>
<dbReference type="OrthoDB" id="488160at2"/>
<dbReference type="Proteomes" id="UP000196320">
    <property type="component" value="Unassembled WGS sequence"/>
</dbReference>
<name>A0A1R4KRR7_9MICO</name>
<protein>
    <submittedName>
        <fullName evidence="1">Uncharacterized protein</fullName>
    </submittedName>
</protein>
<evidence type="ECO:0000313" key="2">
    <source>
        <dbReference type="Proteomes" id="UP000196320"/>
    </source>
</evidence>
<dbReference type="RefSeq" id="WP_087133122.1">
    <property type="nucleotide sequence ID" value="NZ_FUKO01000048.1"/>
</dbReference>
<evidence type="ECO:0000313" key="1">
    <source>
        <dbReference type="EMBL" id="SJN46992.1"/>
    </source>
</evidence>
<sequence length="246" mass="26194">MIEPPPDKSTWPPGLPRTIAEYADAYLADLLDPLTADMRHVIVQSLTMGYLGGPFPDREMVQRLIEVQTGRITPAQYDSWVMESVGRLPTAEPGGGIGHILGRLENGYEVGGTREKMLELLSAMDDTTSLVPAITDAANRGLLSRAEADAVLSAALSLPVLPPVVPLPDDIEPLPDNYPPPTPGYGCVSIPAGTVIHGFATLDAYQASREIIHRVSAGELDPAEGEQMLEALKSDYIAGEPSTDAG</sequence>